<name>A0A940WTV7_9BACI</name>
<dbReference type="AlphaFoldDB" id="A0A940WTV7"/>
<dbReference type="RefSeq" id="WP_210595998.1">
    <property type="nucleotide sequence ID" value="NZ_JAGKSQ010000002.1"/>
</dbReference>
<sequence length="78" mass="8767">MLEIQIQSTNVRYQDNEVSSINVQFQARDPEGTINLNGYIPLKAEEYAGNESLSSLTVLVRTKLIERLQIQPTSTVEA</sequence>
<keyword evidence="2" id="KW-1185">Reference proteome</keyword>
<accession>A0A940WTV7</accession>
<protein>
    <submittedName>
        <fullName evidence="1">Uncharacterized protein</fullName>
    </submittedName>
</protein>
<dbReference type="Proteomes" id="UP000678228">
    <property type="component" value="Unassembled WGS sequence"/>
</dbReference>
<gene>
    <name evidence="1" type="ORF">J7W16_04320</name>
</gene>
<reference evidence="1" key="1">
    <citation type="submission" date="2021-03" db="EMBL/GenBank/DDBJ databases">
        <title>Bacillus suaedae sp. nov., isolated from Suaeda aralocaspica.</title>
        <authorList>
            <person name="Lei R.F.R."/>
        </authorList>
    </citation>
    <scope>NUCLEOTIDE SEQUENCE</scope>
    <source>
        <strain evidence="1">YZJH907-2</strain>
    </source>
</reference>
<comment type="caution">
    <text evidence="1">The sequence shown here is derived from an EMBL/GenBank/DDBJ whole genome shotgun (WGS) entry which is preliminary data.</text>
</comment>
<evidence type="ECO:0000313" key="1">
    <source>
        <dbReference type="EMBL" id="MBP3950347.1"/>
    </source>
</evidence>
<organism evidence="1 2">
    <name type="scientific">Halalkalibacter suaedae</name>
    <dbReference type="NCBI Taxonomy" id="2822140"/>
    <lineage>
        <taxon>Bacteria</taxon>
        <taxon>Bacillati</taxon>
        <taxon>Bacillota</taxon>
        <taxon>Bacilli</taxon>
        <taxon>Bacillales</taxon>
        <taxon>Bacillaceae</taxon>
        <taxon>Halalkalibacter</taxon>
    </lineage>
</organism>
<evidence type="ECO:0000313" key="2">
    <source>
        <dbReference type="Proteomes" id="UP000678228"/>
    </source>
</evidence>
<proteinExistence type="predicted"/>
<dbReference type="EMBL" id="JAGKSQ010000002">
    <property type="protein sequence ID" value="MBP3950347.1"/>
    <property type="molecule type" value="Genomic_DNA"/>
</dbReference>